<evidence type="ECO:0000313" key="2">
    <source>
        <dbReference type="Proteomes" id="UP001566132"/>
    </source>
</evidence>
<dbReference type="EMBL" id="JBDJPC010000010">
    <property type="protein sequence ID" value="KAL1490822.1"/>
    <property type="molecule type" value="Genomic_DNA"/>
</dbReference>
<dbReference type="AlphaFoldDB" id="A0ABD1E838"/>
<dbReference type="Proteomes" id="UP001566132">
    <property type="component" value="Unassembled WGS sequence"/>
</dbReference>
<sequence length="128" mass="13974">MVLENFQSTNFNAKILLRRHKLEEQEFIVKRQCGAYASDQTVLQSQVNQHPGRRSRNKGVTVVALTLTVGSVTCDLWLSGLQNGAVGRPQAESSPAVSVLNSSTPFNKPFQKKGGAALSGRSLKHLQI</sequence>
<reference evidence="1 2" key="1">
    <citation type="submission" date="2024-05" db="EMBL/GenBank/DDBJ databases">
        <title>Genetic variation in Jamaican populations of the coffee berry borer (Hypothenemus hampei).</title>
        <authorList>
            <person name="Errbii M."/>
            <person name="Myrie A."/>
        </authorList>
    </citation>
    <scope>NUCLEOTIDE SEQUENCE [LARGE SCALE GENOMIC DNA]</scope>
    <source>
        <strain evidence="1">JA-Hopewell-2020-01-JO</strain>
        <tissue evidence="1">Whole body</tissue>
    </source>
</reference>
<name>A0ABD1E838_HYPHA</name>
<protein>
    <submittedName>
        <fullName evidence="1">Uncharacterized protein</fullName>
    </submittedName>
</protein>
<organism evidence="1 2">
    <name type="scientific">Hypothenemus hampei</name>
    <name type="common">Coffee berry borer</name>
    <dbReference type="NCBI Taxonomy" id="57062"/>
    <lineage>
        <taxon>Eukaryota</taxon>
        <taxon>Metazoa</taxon>
        <taxon>Ecdysozoa</taxon>
        <taxon>Arthropoda</taxon>
        <taxon>Hexapoda</taxon>
        <taxon>Insecta</taxon>
        <taxon>Pterygota</taxon>
        <taxon>Neoptera</taxon>
        <taxon>Endopterygota</taxon>
        <taxon>Coleoptera</taxon>
        <taxon>Polyphaga</taxon>
        <taxon>Cucujiformia</taxon>
        <taxon>Curculionidae</taxon>
        <taxon>Scolytinae</taxon>
        <taxon>Hypothenemus</taxon>
    </lineage>
</organism>
<evidence type="ECO:0000313" key="1">
    <source>
        <dbReference type="EMBL" id="KAL1490822.1"/>
    </source>
</evidence>
<proteinExistence type="predicted"/>
<accession>A0ABD1E838</accession>
<gene>
    <name evidence="1" type="ORF">ABEB36_013450</name>
</gene>
<comment type="caution">
    <text evidence="1">The sequence shown here is derived from an EMBL/GenBank/DDBJ whole genome shotgun (WGS) entry which is preliminary data.</text>
</comment>
<keyword evidence="2" id="KW-1185">Reference proteome</keyword>